<dbReference type="SUPFAM" id="SSF53335">
    <property type="entry name" value="S-adenosyl-L-methionine-dependent methyltransferases"/>
    <property type="match status" value="1"/>
</dbReference>
<accession>A0A395H7M8</accession>
<name>A0A395H7M8_9EURO</name>
<dbReference type="Proteomes" id="UP000249402">
    <property type="component" value="Unassembled WGS sequence"/>
</dbReference>
<dbReference type="EMBL" id="KZ824427">
    <property type="protein sequence ID" value="RAL03513.1"/>
    <property type="molecule type" value="Genomic_DNA"/>
</dbReference>
<dbReference type="OrthoDB" id="1535081at2759"/>
<organism evidence="1 2">
    <name type="scientific">Aspergillus ibericus CBS 121593</name>
    <dbReference type="NCBI Taxonomy" id="1448316"/>
    <lineage>
        <taxon>Eukaryota</taxon>
        <taxon>Fungi</taxon>
        <taxon>Dikarya</taxon>
        <taxon>Ascomycota</taxon>
        <taxon>Pezizomycotina</taxon>
        <taxon>Eurotiomycetes</taxon>
        <taxon>Eurotiomycetidae</taxon>
        <taxon>Eurotiales</taxon>
        <taxon>Aspergillaceae</taxon>
        <taxon>Aspergillus</taxon>
        <taxon>Aspergillus subgen. Circumdati</taxon>
    </lineage>
</organism>
<dbReference type="VEuPathDB" id="FungiDB:BO80DRAFT_442634"/>
<dbReference type="AlphaFoldDB" id="A0A395H7M8"/>
<protein>
    <recommendedName>
        <fullName evidence="3">S-adenosyl-L-methionine-dependent methyltransferase</fullName>
    </recommendedName>
</protein>
<dbReference type="Gene3D" id="3.40.50.150">
    <property type="entry name" value="Vaccinia Virus protein VP39"/>
    <property type="match status" value="1"/>
</dbReference>
<reference evidence="1 2" key="1">
    <citation type="submission" date="2018-02" db="EMBL/GenBank/DDBJ databases">
        <title>The genomes of Aspergillus section Nigri reveals drivers in fungal speciation.</title>
        <authorList>
            <consortium name="DOE Joint Genome Institute"/>
            <person name="Vesth T.C."/>
            <person name="Nybo J."/>
            <person name="Theobald S."/>
            <person name="Brandl J."/>
            <person name="Frisvad J.C."/>
            <person name="Nielsen K.F."/>
            <person name="Lyhne E.K."/>
            <person name="Kogle M.E."/>
            <person name="Kuo A."/>
            <person name="Riley R."/>
            <person name="Clum A."/>
            <person name="Nolan M."/>
            <person name="Lipzen A."/>
            <person name="Salamov A."/>
            <person name="Henrissat B."/>
            <person name="Wiebenga A."/>
            <person name="De vries R.P."/>
            <person name="Grigoriev I.V."/>
            <person name="Mortensen U.H."/>
            <person name="Andersen M.R."/>
            <person name="Baker S.E."/>
        </authorList>
    </citation>
    <scope>NUCLEOTIDE SEQUENCE [LARGE SCALE GENOMIC DNA]</scope>
    <source>
        <strain evidence="1 2">CBS 121593</strain>
    </source>
</reference>
<evidence type="ECO:0000313" key="1">
    <source>
        <dbReference type="EMBL" id="RAL03513.1"/>
    </source>
</evidence>
<dbReference type="RefSeq" id="XP_025577840.1">
    <property type="nucleotide sequence ID" value="XM_025721280.1"/>
</dbReference>
<evidence type="ECO:0000313" key="2">
    <source>
        <dbReference type="Proteomes" id="UP000249402"/>
    </source>
</evidence>
<dbReference type="InterPro" id="IPR029063">
    <property type="entry name" value="SAM-dependent_MTases_sf"/>
</dbReference>
<proteinExistence type="predicted"/>
<gene>
    <name evidence="1" type="ORF">BO80DRAFT_442634</name>
</gene>
<keyword evidence="2" id="KW-1185">Reference proteome</keyword>
<dbReference type="GeneID" id="37226145"/>
<sequence>MGEPQYNQSTVDIDHIAGGIPSLSELARATGADLILLGSRAYYLHSILHDWPDDVCHQILAPLKAAMVPGISRLLTEAGFRVVKIWTADRWSESLIEYVV</sequence>
<evidence type="ECO:0008006" key="3">
    <source>
        <dbReference type="Google" id="ProtNLM"/>
    </source>
</evidence>